<dbReference type="EMBL" id="JAGGLB010000026">
    <property type="protein sequence ID" value="MBP1994517.1"/>
    <property type="molecule type" value="Genomic_DNA"/>
</dbReference>
<keyword evidence="3" id="KW-0597">Phosphoprotein</keyword>
<dbReference type="SMART" id="SM00304">
    <property type="entry name" value="HAMP"/>
    <property type="match status" value="1"/>
</dbReference>
<evidence type="ECO:0000256" key="10">
    <source>
        <dbReference type="ARBA" id="ARBA00023012"/>
    </source>
</evidence>
<feature type="domain" description="HAMP" evidence="13">
    <location>
        <begin position="334"/>
        <end position="387"/>
    </location>
</feature>
<dbReference type="PROSITE" id="PS50885">
    <property type="entry name" value="HAMP"/>
    <property type="match status" value="1"/>
</dbReference>
<evidence type="ECO:0000256" key="7">
    <source>
        <dbReference type="ARBA" id="ARBA00022777"/>
    </source>
</evidence>
<dbReference type="InterPro" id="IPR036890">
    <property type="entry name" value="HATPase_C_sf"/>
</dbReference>
<evidence type="ECO:0000313" key="14">
    <source>
        <dbReference type="EMBL" id="MBP1994517.1"/>
    </source>
</evidence>
<evidence type="ECO:0000256" key="1">
    <source>
        <dbReference type="ARBA" id="ARBA00004651"/>
    </source>
</evidence>
<keyword evidence="11 12" id="KW-0472">Membrane</keyword>
<keyword evidence="7 14" id="KW-0418">Kinase</keyword>
<feature type="transmembrane region" description="Helical" evidence="12">
    <location>
        <begin position="12"/>
        <end position="34"/>
    </location>
</feature>
<keyword evidence="9 12" id="KW-1133">Transmembrane helix</keyword>
<evidence type="ECO:0000259" key="13">
    <source>
        <dbReference type="PROSITE" id="PS50885"/>
    </source>
</evidence>
<keyword evidence="15" id="KW-1185">Reference proteome</keyword>
<keyword evidence="5 12" id="KW-0812">Transmembrane</keyword>
<dbReference type="Proteomes" id="UP001519287">
    <property type="component" value="Unassembled WGS sequence"/>
</dbReference>
<dbReference type="SUPFAM" id="SSF55874">
    <property type="entry name" value="ATPase domain of HSP90 chaperone/DNA topoisomerase II/histidine kinase"/>
    <property type="match status" value="1"/>
</dbReference>
<feature type="transmembrane region" description="Helical" evidence="12">
    <location>
        <begin position="313"/>
        <end position="332"/>
    </location>
</feature>
<dbReference type="InterPro" id="IPR010559">
    <property type="entry name" value="Sig_transdc_His_kin_internal"/>
</dbReference>
<evidence type="ECO:0000256" key="12">
    <source>
        <dbReference type="SAM" id="Phobius"/>
    </source>
</evidence>
<protein>
    <submittedName>
        <fullName evidence="14">Sensor histidine kinase YesM</fullName>
    </submittedName>
</protein>
<dbReference type="PANTHER" id="PTHR34220">
    <property type="entry name" value="SENSOR HISTIDINE KINASE YPDA"/>
    <property type="match status" value="1"/>
</dbReference>
<dbReference type="InterPro" id="IPR003594">
    <property type="entry name" value="HATPase_dom"/>
</dbReference>
<dbReference type="RefSeq" id="WP_209976362.1">
    <property type="nucleotide sequence ID" value="NZ_JAGGLB010000026.1"/>
</dbReference>
<dbReference type="Gene3D" id="6.10.340.10">
    <property type="match status" value="1"/>
</dbReference>
<evidence type="ECO:0000256" key="5">
    <source>
        <dbReference type="ARBA" id="ARBA00022692"/>
    </source>
</evidence>
<dbReference type="InterPro" id="IPR050640">
    <property type="entry name" value="Bact_2-comp_sensor_kinase"/>
</dbReference>
<comment type="subcellular location">
    <subcellularLocation>
        <location evidence="1">Cell membrane</location>
        <topology evidence="1">Multi-pass membrane protein</topology>
    </subcellularLocation>
</comment>
<keyword evidence="6" id="KW-0547">Nucleotide-binding</keyword>
<evidence type="ECO:0000256" key="11">
    <source>
        <dbReference type="ARBA" id="ARBA00023136"/>
    </source>
</evidence>
<evidence type="ECO:0000256" key="6">
    <source>
        <dbReference type="ARBA" id="ARBA00022741"/>
    </source>
</evidence>
<name>A0ABS4J3U8_9BACL</name>
<dbReference type="Pfam" id="PF02518">
    <property type="entry name" value="HATPase_c"/>
    <property type="match status" value="1"/>
</dbReference>
<evidence type="ECO:0000256" key="3">
    <source>
        <dbReference type="ARBA" id="ARBA00022553"/>
    </source>
</evidence>
<dbReference type="Gene3D" id="3.30.565.10">
    <property type="entry name" value="Histidine kinase-like ATPase, C-terminal domain"/>
    <property type="match status" value="1"/>
</dbReference>
<accession>A0ABS4J3U8</accession>
<evidence type="ECO:0000256" key="4">
    <source>
        <dbReference type="ARBA" id="ARBA00022679"/>
    </source>
</evidence>
<evidence type="ECO:0000256" key="8">
    <source>
        <dbReference type="ARBA" id="ARBA00022840"/>
    </source>
</evidence>
<dbReference type="GO" id="GO:0016301">
    <property type="term" value="F:kinase activity"/>
    <property type="evidence" value="ECO:0007669"/>
    <property type="project" value="UniProtKB-KW"/>
</dbReference>
<organism evidence="14 15">
    <name type="scientific">Paenibacillus eucommiae</name>
    <dbReference type="NCBI Taxonomy" id="1355755"/>
    <lineage>
        <taxon>Bacteria</taxon>
        <taxon>Bacillati</taxon>
        <taxon>Bacillota</taxon>
        <taxon>Bacilli</taxon>
        <taxon>Bacillales</taxon>
        <taxon>Paenibacillaceae</taxon>
        <taxon>Paenibacillus</taxon>
    </lineage>
</organism>
<dbReference type="Pfam" id="PF06580">
    <property type="entry name" value="His_kinase"/>
    <property type="match status" value="1"/>
</dbReference>
<keyword evidence="2" id="KW-1003">Cell membrane</keyword>
<comment type="caution">
    <text evidence="14">The sequence shown here is derived from an EMBL/GenBank/DDBJ whole genome shotgun (WGS) entry which is preliminary data.</text>
</comment>
<gene>
    <name evidence="14" type="ORF">J2Z66_006156</name>
</gene>
<evidence type="ECO:0000256" key="2">
    <source>
        <dbReference type="ARBA" id="ARBA00022475"/>
    </source>
</evidence>
<evidence type="ECO:0000256" key="9">
    <source>
        <dbReference type="ARBA" id="ARBA00022989"/>
    </source>
</evidence>
<keyword evidence="4" id="KW-0808">Transferase</keyword>
<reference evidence="14 15" key="1">
    <citation type="submission" date="2021-03" db="EMBL/GenBank/DDBJ databases">
        <title>Genomic Encyclopedia of Type Strains, Phase IV (KMG-IV): sequencing the most valuable type-strain genomes for metagenomic binning, comparative biology and taxonomic classification.</title>
        <authorList>
            <person name="Goeker M."/>
        </authorList>
    </citation>
    <scope>NUCLEOTIDE SEQUENCE [LARGE SCALE GENOMIC DNA]</scope>
    <source>
        <strain evidence="14 15">DSM 26048</strain>
    </source>
</reference>
<evidence type="ECO:0000313" key="15">
    <source>
        <dbReference type="Proteomes" id="UP001519287"/>
    </source>
</evidence>
<dbReference type="PANTHER" id="PTHR34220:SF11">
    <property type="entry name" value="SENSOR PROTEIN KINASE HPTS"/>
    <property type="match status" value="1"/>
</dbReference>
<proteinExistence type="predicted"/>
<keyword evidence="10" id="KW-0902">Two-component regulatory system</keyword>
<dbReference type="InterPro" id="IPR003660">
    <property type="entry name" value="HAMP_dom"/>
</dbReference>
<keyword evidence="8" id="KW-0067">ATP-binding</keyword>
<sequence>MFKSIAFQKKLFIHYSIVVTIIIAGSVAAFYQYMVKTTEETAMNNLKQVAVKTSEQLDSLFRSMDQIALQVIVNQRVIEMMGVIHEKQISSNYFEMNVRDSTELGRILLTINGPNIAAPRISVFNLQGDYMSLGVLEESAEQIQRHLRSKPLSALFAELNELKGKSKLLKPHSDYWSEGAEDEQQKLISIVRLIRNLSTGENYGMVEVQQYEHKVTDLLNLEHIGKVRALVFDDKGEVVASHTALDNQPAVKEPGHYFLSVDEGGVQSRTVINPETGKEEVMVGVNIAFSNLSLVLVQPRHDLFATKRTAVQILLFLGVSLVVVTLAIMFVMSKNLTRPLKQIRKSIHEVTLFNLSIELDPAGKENELILLNRTFAAMFKRLNESVNQEIKAHMLALQSQMNPHFLYNILSVISSTAEESGNDRIMNMCYKLSQMLRYVSTINEADITLKDEIAHTSNYLDLMKDRYEEYFSYVIEADEKAVAQVKVPKLILQPIVENCFQHAFTQTSPPWFIRISVHVDDDSRWTVEVSDNGTGFDQEALHALTNTINDTMVNLSNTEALKIGGLGLVNTIVRLKLLYREDFHYQITKNEPQGTLVRMGGRSRK</sequence>